<reference evidence="7" key="1">
    <citation type="submission" date="2022-12" db="EMBL/GenBank/DDBJ databases">
        <title>Genome assemblies of Blomia tropicalis.</title>
        <authorList>
            <person name="Cui Y."/>
        </authorList>
    </citation>
    <scope>NUCLEOTIDE SEQUENCE</scope>
    <source>
        <tissue evidence="7">Adult mites</tissue>
    </source>
</reference>
<evidence type="ECO:0000256" key="4">
    <source>
        <dbReference type="ARBA" id="ARBA00023317"/>
    </source>
</evidence>
<dbReference type="PANTHER" id="PTHR11624:SF96">
    <property type="entry name" value="PYRUVATE DEHYDROGENASE E1 COMPONENT SUBUNIT BETA, MITOCHONDRIAL"/>
    <property type="match status" value="1"/>
</dbReference>
<keyword evidence="2 5" id="KW-0560">Oxidoreductase</keyword>
<comment type="catalytic activity">
    <reaction evidence="5">
        <text>N(6)-[(R)-lipoyl]-L-lysyl-[protein] + pyruvate + H(+) = N(6)-[(R)-S(8)-acetyldihydrolipoyl]-L-lysyl-[protein] + CO2</text>
        <dbReference type="Rhea" id="RHEA:19189"/>
        <dbReference type="Rhea" id="RHEA-COMP:10474"/>
        <dbReference type="Rhea" id="RHEA-COMP:10478"/>
        <dbReference type="ChEBI" id="CHEBI:15361"/>
        <dbReference type="ChEBI" id="CHEBI:15378"/>
        <dbReference type="ChEBI" id="CHEBI:16526"/>
        <dbReference type="ChEBI" id="CHEBI:83099"/>
        <dbReference type="ChEBI" id="CHEBI:83111"/>
        <dbReference type="EC" id="1.2.4.1"/>
    </reaction>
</comment>
<dbReference type="AlphaFoldDB" id="A0A9Q0MG80"/>
<dbReference type="SUPFAM" id="SSF52518">
    <property type="entry name" value="Thiamin diphosphate-binding fold (THDP-binding)"/>
    <property type="match status" value="1"/>
</dbReference>
<gene>
    <name evidence="7" type="ORF">RDWZM_001540</name>
</gene>
<dbReference type="InterPro" id="IPR033248">
    <property type="entry name" value="Transketolase_C"/>
</dbReference>
<dbReference type="SMART" id="SM00861">
    <property type="entry name" value="Transket_pyr"/>
    <property type="match status" value="1"/>
</dbReference>
<dbReference type="Pfam" id="PF02780">
    <property type="entry name" value="Transketolase_C"/>
    <property type="match status" value="1"/>
</dbReference>
<dbReference type="NCBIfam" id="NF006667">
    <property type="entry name" value="PRK09212.1"/>
    <property type="match status" value="1"/>
</dbReference>
<dbReference type="SUPFAM" id="SSF52922">
    <property type="entry name" value="TK C-terminal domain-like"/>
    <property type="match status" value="1"/>
</dbReference>
<comment type="cofactor">
    <cofactor evidence="1 5">
        <name>thiamine diphosphate</name>
        <dbReference type="ChEBI" id="CHEBI:58937"/>
    </cofactor>
</comment>
<dbReference type="PANTHER" id="PTHR11624">
    <property type="entry name" value="DEHYDROGENASE RELATED"/>
    <property type="match status" value="1"/>
</dbReference>
<evidence type="ECO:0000256" key="1">
    <source>
        <dbReference type="ARBA" id="ARBA00001964"/>
    </source>
</evidence>
<organism evidence="7 8">
    <name type="scientific">Blomia tropicalis</name>
    <name type="common">Mite</name>
    <dbReference type="NCBI Taxonomy" id="40697"/>
    <lineage>
        <taxon>Eukaryota</taxon>
        <taxon>Metazoa</taxon>
        <taxon>Ecdysozoa</taxon>
        <taxon>Arthropoda</taxon>
        <taxon>Chelicerata</taxon>
        <taxon>Arachnida</taxon>
        <taxon>Acari</taxon>
        <taxon>Acariformes</taxon>
        <taxon>Sarcoptiformes</taxon>
        <taxon>Astigmata</taxon>
        <taxon>Glycyphagoidea</taxon>
        <taxon>Echimyopodidae</taxon>
        <taxon>Blomia</taxon>
    </lineage>
</organism>
<dbReference type="FunFam" id="3.40.50.920:FF:000001">
    <property type="entry name" value="Pyruvate dehydrogenase E1 beta subunit"/>
    <property type="match status" value="1"/>
</dbReference>
<dbReference type="InterPro" id="IPR027110">
    <property type="entry name" value="PDHB_mito-type"/>
</dbReference>
<comment type="caution">
    <text evidence="7">The sequence shown here is derived from an EMBL/GenBank/DDBJ whole genome shotgun (WGS) entry which is preliminary data.</text>
</comment>
<evidence type="ECO:0000313" key="7">
    <source>
        <dbReference type="EMBL" id="KAJ6222995.1"/>
    </source>
</evidence>
<sequence>MIQFGSLFQNGIQQIAKGRYISVCKSLHNKITVRKALNMAIDEEMERDSKVFLMGEEVAFSGGTYGVSKGLLEKYGDKRVIDTPISEIGYTGIGSGAAFYGLRPIIEFMTMNFALQAIDHIVNSSGKTFYMSGGKIANPIVFRGPNGAAAGVGAQHSQCFAAWYSHVPCLKVVVPWSAEDAKGLLKAAIRDPDPVIVLEDEILYGESFPMSAHALANDFVIPIGQAKVERTGDHVTIATYGKAVGTALKAAEELALSSGISAEVINLRTIRPLDFETVAESVAKTNRLVTVEQGWPQSGVGSEICARIVESPLFDYLDSPVIRVTGADVPMPYTKELEKHAIPQPEDVFLAVKKLFEH</sequence>
<dbReference type="GO" id="GO:0006086">
    <property type="term" value="P:pyruvate decarboxylation to acetyl-CoA"/>
    <property type="evidence" value="ECO:0007669"/>
    <property type="project" value="InterPro"/>
</dbReference>
<dbReference type="Pfam" id="PF02779">
    <property type="entry name" value="Transket_pyr"/>
    <property type="match status" value="1"/>
</dbReference>
<dbReference type="FunFam" id="3.40.50.970:FF:000001">
    <property type="entry name" value="Pyruvate dehydrogenase E1 beta subunit"/>
    <property type="match status" value="1"/>
</dbReference>
<comment type="function">
    <text evidence="5">The pyruvate dehydrogenase complex catalyzes the overall conversion of pyruvate to acetyl-CoA and CO2.</text>
</comment>
<keyword evidence="3 5" id="KW-0786">Thiamine pyrophosphate</keyword>
<dbReference type="EC" id="1.2.4.1" evidence="5"/>
<proteinExistence type="predicted"/>
<keyword evidence="4 5" id="KW-0670">Pyruvate</keyword>
<dbReference type="OMA" id="PYSLFAH"/>
<evidence type="ECO:0000313" key="8">
    <source>
        <dbReference type="Proteomes" id="UP001142055"/>
    </source>
</evidence>
<dbReference type="InterPro" id="IPR009014">
    <property type="entry name" value="Transketo_C/PFOR_II"/>
</dbReference>
<evidence type="ECO:0000256" key="2">
    <source>
        <dbReference type="ARBA" id="ARBA00023002"/>
    </source>
</evidence>
<accession>A0A9Q0MG80</accession>
<dbReference type="Proteomes" id="UP001142055">
    <property type="component" value="Chromosome 1"/>
</dbReference>
<dbReference type="CDD" id="cd07036">
    <property type="entry name" value="TPP_PYR_E1-PDHc-beta_like"/>
    <property type="match status" value="1"/>
</dbReference>
<evidence type="ECO:0000256" key="3">
    <source>
        <dbReference type="ARBA" id="ARBA00023052"/>
    </source>
</evidence>
<dbReference type="Gene3D" id="3.40.50.970">
    <property type="match status" value="1"/>
</dbReference>
<dbReference type="InterPro" id="IPR005475">
    <property type="entry name" value="Transketolase-like_Pyr-bd"/>
</dbReference>
<evidence type="ECO:0000256" key="5">
    <source>
        <dbReference type="RuleBase" id="RU364074"/>
    </source>
</evidence>
<name>A0A9Q0MG80_BLOTA</name>
<dbReference type="Gene3D" id="3.40.50.920">
    <property type="match status" value="1"/>
</dbReference>
<dbReference type="EMBL" id="JAPWDV010000001">
    <property type="protein sequence ID" value="KAJ6222995.1"/>
    <property type="molecule type" value="Genomic_DNA"/>
</dbReference>
<protein>
    <recommendedName>
        <fullName evidence="5">Pyruvate dehydrogenase E1 component subunit beta</fullName>
        <ecNumber evidence="5">1.2.4.1</ecNumber>
    </recommendedName>
</protein>
<dbReference type="NCBIfam" id="NF008854">
    <property type="entry name" value="PRK11892.1"/>
    <property type="match status" value="1"/>
</dbReference>
<feature type="domain" description="Transketolase-like pyrimidine-binding" evidence="6">
    <location>
        <begin position="31"/>
        <end position="206"/>
    </location>
</feature>
<keyword evidence="8" id="KW-1185">Reference proteome</keyword>
<dbReference type="InterPro" id="IPR029061">
    <property type="entry name" value="THDP-binding"/>
</dbReference>
<dbReference type="GO" id="GO:0004739">
    <property type="term" value="F:pyruvate dehydrogenase (acetyl-transferring) activity"/>
    <property type="evidence" value="ECO:0007669"/>
    <property type="project" value="UniProtKB-UniRule"/>
</dbReference>
<evidence type="ECO:0000259" key="6">
    <source>
        <dbReference type="SMART" id="SM00861"/>
    </source>
</evidence>